<dbReference type="GO" id="GO:0004497">
    <property type="term" value="F:monooxygenase activity"/>
    <property type="evidence" value="ECO:0007669"/>
    <property type="project" value="UniProtKB-ARBA"/>
</dbReference>
<evidence type="ECO:0000259" key="6">
    <source>
        <dbReference type="PROSITE" id="PS51296"/>
    </source>
</evidence>
<keyword evidence="4" id="KW-0411">Iron-sulfur</keyword>
<dbReference type="InterPro" id="IPR005805">
    <property type="entry name" value="Rieske_Fe-S_prot_C"/>
</dbReference>
<dbReference type="GO" id="GO:0046872">
    <property type="term" value="F:metal ion binding"/>
    <property type="evidence" value="ECO:0007669"/>
    <property type="project" value="UniProtKB-KW"/>
</dbReference>
<evidence type="ECO:0000256" key="5">
    <source>
        <dbReference type="ARBA" id="ARBA00023157"/>
    </source>
</evidence>
<dbReference type="InterPro" id="IPR038010">
    <property type="entry name" value="YhfW_C"/>
</dbReference>
<organism evidence="7 8">
    <name type="scientific">Caldibacillus thermoamylovorans</name>
    <dbReference type="NCBI Taxonomy" id="35841"/>
    <lineage>
        <taxon>Bacteria</taxon>
        <taxon>Bacillati</taxon>
        <taxon>Bacillota</taxon>
        <taxon>Bacilli</taxon>
        <taxon>Bacillales</taxon>
        <taxon>Bacillaceae</taxon>
        <taxon>Caldibacillus</taxon>
    </lineage>
</organism>
<keyword evidence="1" id="KW-0001">2Fe-2S</keyword>
<dbReference type="Pfam" id="PF01266">
    <property type="entry name" value="DAO"/>
    <property type="match status" value="1"/>
</dbReference>
<dbReference type="InterPro" id="IPR017941">
    <property type="entry name" value="Rieske_2Fe-2S"/>
</dbReference>
<gene>
    <name evidence="7" type="ORF">B4167_1156</name>
</gene>
<evidence type="ECO:0000313" key="7">
    <source>
        <dbReference type="EMBL" id="KIO72466.1"/>
    </source>
</evidence>
<dbReference type="PRINTS" id="PR00162">
    <property type="entry name" value="RIESKE"/>
</dbReference>
<dbReference type="PANTHER" id="PTHR13847">
    <property type="entry name" value="SARCOSINE DEHYDROGENASE-RELATED"/>
    <property type="match status" value="1"/>
</dbReference>
<dbReference type="Gene3D" id="3.30.9.10">
    <property type="entry name" value="D-Amino Acid Oxidase, subunit A, domain 2"/>
    <property type="match status" value="1"/>
</dbReference>
<comment type="caution">
    <text evidence="7">The sequence shown here is derived from an EMBL/GenBank/DDBJ whole genome shotgun (WGS) entry which is preliminary data.</text>
</comment>
<dbReference type="FunFam" id="2.102.10.10:FF:000014">
    <property type="entry name" value="Oxidoreductase, FAD dependent"/>
    <property type="match status" value="1"/>
</dbReference>
<sequence>MSKQLPQNPTSYWQDSVQFPAFPSINEDIEVDVAIIGGGITGVTSAYLLTQEGLKVALVEADRLMTGTTGNTTAKLTAQHGLFYDELISHFGEEKAKLYYQANKEAMEFAKSLIEKHQIECDLKIEDAYVFTENDETASQLEKEMKAYEKLGIPGKLVEETALPFKVKQALIMPEQAQFHPLKYLRVLVEELKQAGCLIYEQTVASKVEMGEAPKVLLKDGHTITCKYVLSCSHFPFHDEGFYFARMYAERSYVVGALVEDDFPGGMYINAEKPTRSIRYTPYQNEKLIIISGDHHKTGQGESTDKHYQNLQTYAENTFKVKEFVYRWSAQDYSTLDKVPFIGYLTDSNRNILVATGFRKWGMTHSHVAALLFRDLILDKENPYETLYVPSRFVTDPSVKRVIQTNVDVAKHLVKGKLKKPTKKVDDLKNEEGAIVQVDGKRCGAYKDENGKLYLVDSTCTHMGCEVKWNSGEKTWDCPCHGSRFAINGDVVEGPAERPLKQVQEGDS</sequence>
<keyword evidence="2" id="KW-0479">Metal-binding</keyword>
<dbReference type="InterPro" id="IPR006076">
    <property type="entry name" value="FAD-dep_OxRdtase"/>
</dbReference>
<keyword evidence="5" id="KW-1015">Disulfide bond</keyword>
<reference evidence="7 8" key="1">
    <citation type="submission" date="2015-01" db="EMBL/GenBank/DDBJ databases">
        <title>Draft Genome Sequences of Four Bacillus thermoamylovorans Strains, Isolated From Food Products.</title>
        <authorList>
            <person name="Krawcyk A.O."/>
            <person name="Berendsen E.M."/>
            <person name="Eijlander R.T."/>
            <person name="de Jong A."/>
            <person name="Wells-Bennik M."/>
            <person name="Kuipers O.P."/>
        </authorList>
    </citation>
    <scope>NUCLEOTIDE SEQUENCE [LARGE SCALE GENOMIC DNA]</scope>
    <source>
        <strain evidence="7 8">B4167</strain>
    </source>
</reference>
<dbReference type="Proteomes" id="UP000032076">
    <property type="component" value="Unassembled WGS sequence"/>
</dbReference>
<dbReference type="CDD" id="cd03477">
    <property type="entry name" value="Rieske_YhfW_C"/>
    <property type="match status" value="1"/>
</dbReference>
<evidence type="ECO:0000256" key="3">
    <source>
        <dbReference type="ARBA" id="ARBA00023004"/>
    </source>
</evidence>
<dbReference type="RefSeq" id="WP_041902907.1">
    <property type="nucleotide sequence ID" value="NZ_JAQEZG010000002.1"/>
</dbReference>
<dbReference type="GO" id="GO:0016705">
    <property type="term" value="F:oxidoreductase activity, acting on paired donors, with incorporation or reduction of molecular oxygen"/>
    <property type="evidence" value="ECO:0007669"/>
    <property type="project" value="UniProtKB-ARBA"/>
</dbReference>
<dbReference type="EMBL" id="JXLU01000095">
    <property type="protein sequence ID" value="KIO72466.1"/>
    <property type="molecule type" value="Genomic_DNA"/>
</dbReference>
<feature type="domain" description="Rieske" evidence="6">
    <location>
        <begin position="420"/>
        <end position="508"/>
    </location>
</feature>
<name>A0ABD4A6E1_9BACI</name>
<dbReference type="Gene3D" id="2.102.10.10">
    <property type="entry name" value="Rieske [2Fe-2S] iron-sulphur domain"/>
    <property type="match status" value="1"/>
</dbReference>
<accession>A0ABD4A6E1</accession>
<dbReference type="Gene3D" id="3.50.50.60">
    <property type="entry name" value="FAD/NAD(P)-binding domain"/>
    <property type="match status" value="1"/>
</dbReference>
<dbReference type="PANTHER" id="PTHR13847:SF274">
    <property type="entry name" value="RIESKE 2FE-2S IRON-SULFUR PROTEIN YHFW-RELATED"/>
    <property type="match status" value="1"/>
</dbReference>
<dbReference type="AlphaFoldDB" id="A0ABD4A6E1"/>
<dbReference type="Pfam" id="PF00355">
    <property type="entry name" value="Rieske"/>
    <property type="match status" value="1"/>
</dbReference>
<dbReference type="PROSITE" id="PS51296">
    <property type="entry name" value="RIESKE"/>
    <property type="match status" value="1"/>
</dbReference>
<evidence type="ECO:0000313" key="8">
    <source>
        <dbReference type="Proteomes" id="UP000032076"/>
    </source>
</evidence>
<evidence type="ECO:0000256" key="4">
    <source>
        <dbReference type="ARBA" id="ARBA00023014"/>
    </source>
</evidence>
<evidence type="ECO:0000256" key="1">
    <source>
        <dbReference type="ARBA" id="ARBA00022714"/>
    </source>
</evidence>
<evidence type="ECO:0000256" key="2">
    <source>
        <dbReference type="ARBA" id="ARBA00022723"/>
    </source>
</evidence>
<dbReference type="SUPFAM" id="SSF51971">
    <property type="entry name" value="Nucleotide-binding domain"/>
    <property type="match status" value="1"/>
</dbReference>
<dbReference type="InterPro" id="IPR036188">
    <property type="entry name" value="FAD/NAD-bd_sf"/>
</dbReference>
<protein>
    <recommendedName>
        <fullName evidence="6">Rieske domain-containing protein</fullName>
    </recommendedName>
</protein>
<dbReference type="SUPFAM" id="SSF50022">
    <property type="entry name" value="ISP domain"/>
    <property type="match status" value="1"/>
</dbReference>
<proteinExistence type="predicted"/>
<keyword evidence="3" id="KW-0408">Iron</keyword>
<dbReference type="GO" id="GO:0051537">
    <property type="term" value="F:2 iron, 2 sulfur cluster binding"/>
    <property type="evidence" value="ECO:0007669"/>
    <property type="project" value="UniProtKB-KW"/>
</dbReference>
<dbReference type="InterPro" id="IPR036922">
    <property type="entry name" value="Rieske_2Fe-2S_sf"/>
</dbReference>